<sequence>MHRIQYVMDQKPFSSFSEASRYTLKYLRKKYGYGAWLMTRKNEDEWVILQVEGDGYQIDELSVINWNDSMCSRMVKQEGPRWAPNVDEISSYVEAPIYQAHSIKSYVGVPVCYANGEVFGTLCAIDTEPTGRQPADGIETVELMSKLLASLLQLELDNLSIARKQMNFLPEQLKDKCTGFLNRMGWSICLEKESQKVRELGTPLYVVALDIKLLNLDEDNEAVSRQLSLTTSILSLEADEHHFVARLNENIFTILCTTIMSKQVEQLVSNLQMHFRAVDIDVAIGVEKHNYRDNIETTVMSAIKSTKSS</sequence>
<dbReference type="InterPro" id="IPR029016">
    <property type="entry name" value="GAF-like_dom_sf"/>
</dbReference>
<dbReference type="Gene3D" id="3.30.70.270">
    <property type="match status" value="1"/>
</dbReference>
<reference evidence="3" key="1">
    <citation type="journal article" date="2019" name="Int. J. Syst. Evol. Microbiol.">
        <title>The Global Catalogue of Microorganisms (GCM) 10K type strain sequencing project: providing services to taxonomists for standard genome sequencing and annotation.</title>
        <authorList>
            <consortium name="The Broad Institute Genomics Platform"/>
            <consortium name="The Broad Institute Genome Sequencing Center for Infectious Disease"/>
            <person name="Wu L."/>
            <person name="Ma J."/>
        </authorList>
    </citation>
    <scope>NUCLEOTIDE SEQUENCE [LARGE SCALE GENOMIC DNA]</scope>
    <source>
        <strain evidence="3">NBRC 108723</strain>
    </source>
</reference>
<protein>
    <recommendedName>
        <fullName evidence="1">GGDEF domain-containing protein</fullName>
    </recommendedName>
</protein>
<gene>
    <name evidence="2" type="ORF">GCM10007938_31210</name>
</gene>
<evidence type="ECO:0000259" key="1">
    <source>
        <dbReference type="PROSITE" id="PS50887"/>
    </source>
</evidence>
<comment type="caution">
    <text evidence="2">The sequence shown here is derived from an EMBL/GenBank/DDBJ whole genome shotgun (WGS) entry which is preliminary data.</text>
</comment>
<dbReference type="SUPFAM" id="SSF55073">
    <property type="entry name" value="Nucleotide cyclase"/>
    <property type="match status" value="1"/>
</dbReference>
<evidence type="ECO:0000313" key="3">
    <source>
        <dbReference type="Proteomes" id="UP001157138"/>
    </source>
</evidence>
<dbReference type="RefSeq" id="WP_284193197.1">
    <property type="nucleotide sequence ID" value="NZ_BSPW01000073.1"/>
</dbReference>
<dbReference type="PROSITE" id="PS50887">
    <property type="entry name" value="GGDEF"/>
    <property type="match status" value="1"/>
</dbReference>
<evidence type="ECO:0000313" key="2">
    <source>
        <dbReference type="EMBL" id="GLT19339.1"/>
    </source>
</evidence>
<proteinExistence type="predicted"/>
<organism evidence="2 3">
    <name type="scientific">Vibrio zhanjiangensis</name>
    <dbReference type="NCBI Taxonomy" id="1046128"/>
    <lineage>
        <taxon>Bacteria</taxon>
        <taxon>Pseudomonadati</taxon>
        <taxon>Pseudomonadota</taxon>
        <taxon>Gammaproteobacteria</taxon>
        <taxon>Vibrionales</taxon>
        <taxon>Vibrionaceae</taxon>
        <taxon>Vibrio</taxon>
    </lineage>
</organism>
<dbReference type="Pfam" id="PF01590">
    <property type="entry name" value="GAF"/>
    <property type="match status" value="1"/>
</dbReference>
<dbReference type="InterPro" id="IPR043128">
    <property type="entry name" value="Rev_trsase/Diguanyl_cyclase"/>
</dbReference>
<dbReference type="SUPFAM" id="SSF55781">
    <property type="entry name" value="GAF domain-like"/>
    <property type="match status" value="1"/>
</dbReference>
<feature type="domain" description="GGDEF" evidence="1">
    <location>
        <begin position="202"/>
        <end position="309"/>
    </location>
</feature>
<dbReference type="InterPro" id="IPR029787">
    <property type="entry name" value="Nucleotide_cyclase"/>
</dbReference>
<name>A0ABQ6F2Y5_9VIBR</name>
<dbReference type="InterPro" id="IPR003018">
    <property type="entry name" value="GAF"/>
</dbReference>
<dbReference type="EMBL" id="BSPW01000073">
    <property type="protein sequence ID" value="GLT19339.1"/>
    <property type="molecule type" value="Genomic_DNA"/>
</dbReference>
<dbReference type="InterPro" id="IPR000160">
    <property type="entry name" value="GGDEF_dom"/>
</dbReference>
<dbReference type="PANTHER" id="PTHR43102:SF2">
    <property type="entry name" value="GAF DOMAIN-CONTAINING PROTEIN"/>
    <property type="match status" value="1"/>
</dbReference>
<dbReference type="Proteomes" id="UP001157138">
    <property type="component" value="Unassembled WGS sequence"/>
</dbReference>
<accession>A0ABQ6F2Y5</accession>
<keyword evidence="3" id="KW-1185">Reference proteome</keyword>
<dbReference type="Gene3D" id="3.30.450.40">
    <property type="match status" value="1"/>
</dbReference>
<dbReference type="PANTHER" id="PTHR43102">
    <property type="entry name" value="SLR1143 PROTEIN"/>
    <property type="match status" value="1"/>
</dbReference>